<dbReference type="Proteomes" id="UP000007494">
    <property type="component" value="Chromosome VIIb"/>
</dbReference>
<dbReference type="EMBL" id="FR823389">
    <property type="protein sequence ID" value="CBZ53148.1"/>
    <property type="molecule type" value="Genomic_DNA"/>
</dbReference>
<organism evidence="2 4">
    <name type="scientific">Neospora caninum (strain Liverpool)</name>
    <dbReference type="NCBI Taxonomy" id="572307"/>
    <lineage>
        <taxon>Eukaryota</taxon>
        <taxon>Sar</taxon>
        <taxon>Alveolata</taxon>
        <taxon>Apicomplexa</taxon>
        <taxon>Conoidasida</taxon>
        <taxon>Coccidia</taxon>
        <taxon>Eucoccidiorida</taxon>
        <taxon>Eimeriorina</taxon>
        <taxon>Sarcocystidae</taxon>
        <taxon>Neospora</taxon>
    </lineage>
</organism>
<reference evidence="2" key="2">
    <citation type="submission" date="2011-03" db="EMBL/GenBank/DDBJ databases">
        <title>Comparative genomics and transcriptomics of Neospora caninum and Toxoplasma gondii.</title>
        <authorList>
            <person name="Reid A.J."/>
            <person name="Sohal A."/>
            <person name="Harris D."/>
            <person name="Quail M."/>
            <person name="Sanders M."/>
            <person name="Berriman M."/>
            <person name="Wastling J.M."/>
            <person name="Pain A."/>
        </authorList>
    </citation>
    <scope>NUCLEOTIDE SEQUENCE</scope>
    <source>
        <strain evidence="2">Liverpool</strain>
    </source>
</reference>
<evidence type="ECO:0000313" key="4">
    <source>
        <dbReference type="Proteomes" id="UP000007494"/>
    </source>
</evidence>
<accession>F0VHF4</accession>
<dbReference type="AlphaFoldDB" id="F0VHF4"/>
<feature type="compositionally biased region" description="Polar residues" evidence="1">
    <location>
        <begin position="491"/>
        <end position="509"/>
    </location>
</feature>
<sequence>MLDTSCVVPSGAACQAPSPGATLRQVGTQPTVTKSFQAQMQAPGSTFLPPSLPMAAGANVHAVLGGAWAGQSVFPQSPCAALGMPASPLGSFTQINLPEGVDITQMHPMKETIINEVPPSEDLPVLYSHSMEMQGVVPSGPLVPTNVRPPQNIVAAGLGPAEVPQMLTGSPFFHAAPSAPQCPLLSPEAPTLAYLQPIVQQKHMQKLLEEQNRQNSTLVTPQQEIQRVMNVEAQKQANGVRMMQNRVLAQEPTEGFGVITVPDGNAGKYNQMMHQMKQTLEATGQMAGPIPKGIRLYEMLQNNLPTCMSDFINSRNRHAEEAIKLCRRWGGLEPAPEKQEVETADQEAEPEKASNDEKEGPEAASSATTVRDSSVPASQASSENFEHFSVKDLCVVAAPHPSVLRQLRSEQLSQQTETPQATQTRSSSEAVVDGDEAQAEQEDSRLPLERLLHAQNQKIGYLEHLLEQQRASHFYTGYEGAYPEFTGYDGSRSSSGFSQTAAASRQGTDSRAPGAWDSRAASGQAGGSKLTKPERKSTLAPGSSQNARSVKPSAGVKGSSRASSKDNAGVANAGKEADLDEVFRRFVEARAAVPLSRCLRRVQKGVYFLGDLKVLVKKSHNGDILCMAQHDVSRQRGSLGEYGKKFISLERFWTQMCKHLESAE</sequence>
<feature type="region of interest" description="Disordered" evidence="1">
    <location>
        <begin position="490"/>
        <end position="571"/>
    </location>
</feature>
<evidence type="ECO:0000313" key="2">
    <source>
        <dbReference type="EMBL" id="CBZ53148.1"/>
    </source>
</evidence>
<feature type="compositionally biased region" description="Polar residues" evidence="1">
    <location>
        <begin position="365"/>
        <end position="378"/>
    </location>
</feature>
<dbReference type="GeneID" id="13443336"/>
<protein>
    <submittedName>
        <fullName evidence="2">Uncharacterized protein</fullName>
    </submittedName>
</protein>
<proteinExistence type="predicted"/>
<reference evidence="2" key="1">
    <citation type="submission" date="2011-02" db="EMBL/GenBank/DDBJ databases">
        <authorList>
            <person name="Aslett M."/>
        </authorList>
    </citation>
    <scope>NUCLEOTIDE SEQUENCE</scope>
    <source>
        <strain evidence="2">Liverpool</strain>
    </source>
</reference>
<dbReference type="RefSeq" id="XP_003883180.1">
    <property type="nucleotide sequence ID" value="XM_003883131.1"/>
</dbReference>
<feature type="compositionally biased region" description="Basic and acidic residues" evidence="1">
    <location>
        <begin position="349"/>
        <end position="361"/>
    </location>
</feature>
<keyword evidence="4" id="KW-1185">Reference proteome</keyword>
<dbReference type="EMBL" id="LN714482">
    <property type="protein sequence ID" value="CEL67139.1"/>
    <property type="molecule type" value="Genomic_DNA"/>
</dbReference>
<reference evidence="3" key="4">
    <citation type="journal article" date="2015" name="PLoS ONE">
        <title>Comprehensive Evaluation of Toxoplasma gondii VEG and Neospora caninum LIV Genomes with Tachyzoite Stage Transcriptome and Proteome Defines Novel Transcript Features.</title>
        <authorList>
            <person name="Ramaprasad A."/>
            <person name="Mourier T."/>
            <person name="Naeem R."/>
            <person name="Malas T.B."/>
            <person name="Moussa E."/>
            <person name="Panigrahi A."/>
            <person name="Vermont S.J."/>
            <person name="Otto T.D."/>
            <person name="Wastling J."/>
            <person name="Pain A."/>
        </authorList>
    </citation>
    <scope>NUCLEOTIDE SEQUENCE</scope>
    <source>
        <strain evidence="3">Liverpool</strain>
    </source>
</reference>
<reference evidence="4" key="3">
    <citation type="journal article" date="2012" name="PLoS Pathog.">
        <title>Comparative genomics of the apicomplexan parasites Toxoplasma gondii and Neospora caninum: Coccidia differing in host range and transmission strategy.</title>
        <authorList>
            <person name="Reid A.J."/>
            <person name="Vermont S.J."/>
            <person name="Cotton J.A."/>
            <person name="Harris D."/>
            <person name="Hill-Cawthorne G.A."/>
            <person name="Konen-Waisman S."/>
            <person name="Latham S.M."/>
            <person name="Mourier T."/>
            <person name="Norton R."/>
            <person name="Quail M.A."/>
            <person name="Sanders M."/>
            <person name="Shanmugam D."/>
            <person name="Sohal A."/>
            <person name="Wasmuth J.D."/>
            <person name="Brunk B."/>
            <person name="Grigg M.E."/>
            <person name="Howard J.C."/>
            <person name="Parkinson J."/>
            <person name="Roos D.S."/>
            <person name="Trees A.J."/>
            <person name="Berriman M."/>
            <person name="Pain A."/>
            <person name="Wastling J.M."/>
        </authorList>
    </citation>
    <scope>NUCLEOTIDE SEQUENCE [LARGE SCALE GENOMIC DNA]</scope>
    <source>
        <strain evidence="4">Liverpool</strain>
    </source>
</reference>
<feature type="compositionally biased region" description="Acidic residues" evidence="1">
    <location>
        <begin position="432"/>
        <end position="441"/>
    </location>
</feature>
<feature type="region of interest" description="Disordered" evidence="1">
    <location>
        <begin position="410"/>
        <end position="447"/>
    </location>
</feature>
<dbReference type="OMA" id="HPMKETI"/>
<dbReference type="OrthoDB" id="329605at2759"/>
<feature type="region of interest" description="Disordered" evidence="1">
    <location>
        <begin position="334"/>
        <end position="378"/>
    </location>
</feature>
<evidence type="ECO:0000256" key="1">
    <source>
        <dbReference type="SAM" id="MobiDB-lite"/>
    </source>
</evidence>
<evidence type="ECO:0000313" key="3">
    <source>
        <dbReference type="EMBL" id="CEL67139.1"/>
    </source>
</evidence>
<gene>
    <name evidence="3" type="ORF">BN1204_029350</name>
    <name evidence="2" type="ORF">NCLIV_029350</name>
</gene>
<name>F0VHF4_NEOCL</name>
<dbReference type="VEuPathDB" id="ToxoDB:NCLIV_029350"/>
<feature type="compositionally biased region" description="Polar residues" evidence="1">
    <location>
        <begin position="416"/>
        <end position="429"/>
    </location>
</feature>
<dbReference type="eggNOG" id="ENOG502R03W">
    <property type="taxonomic scope" value="Eukaryota"/>
</dbReference>
<dbReference type="InParanoid" id="F0VHF4"/>